<evidence type="ECO:0000313" key="2">
    <source>
        <dbReference type="EMBL" id="TRY67205.1"/>
    </source>
</evidence>
<feature type="region of interest" description="Disordered" evidence="1">
    <location>
        <begin position="51"/>
        <end position="76"/>
    </location>
</feature>
<protein>
    <submittedName>
        <fullName evidence="2">Uncharacterized protein</fullName>
    </submittedName>
</protein>
<dbReference type="AlphaFoldDB" id="A0A553NP41"/>
<reference evidence="2 3" key="1">
    <citation type="journal article" date="2018" name="Nat. Ecol. Evol.">
        <title>Genomic signatures of mitonuclear coevolution across populations of Tigriopus californicus.</title>
        <authorList>
            <person name="Barreto F.S."/>
            <person name="Watson E.T."/>
            <person name="Lima T.G."/>
            <person name="Willett C.S."/>
            <person name="Edmands S."/>
            <person name="Li W."/>
            <person name="Burton R.S."/>
        </authorList>
    </citation>
    <scope>NUCLEOTIDE SEQUENCE [LARGE SCALE GENOMIC DNA]</scope>
    <source>
        <strain evidence="2 3">San Diego</strain>
    </source>
</reference>
<evidence type="ECO:0000313" key="3">
    <source>
        <dbReference type="Proteomes" id="UP000318571"/>
    </source>
</evidence>
<evidence type="ECO:0000256" key="1">
    <source>
        <dbReference type="SAM" id="MobiDB-lite"/>
    </source>
</evidence>
<accession>A0A553NP41</accession>
<feature type="compositionally biased region" description="Basic and acidic residues" evidence="1">
    <location>
        <begin position="51"/>
        <end position="63"/>
    </location>
</feature>
<organism evidence="2 3">
    <name type="scientific">Tigriopus californicus</name>
    <name type="common">Marine copepod</name>
    <dbReference type="NCBI Taxonomy" id="6832"/>
    <lineage>
        <taxon>Eukaryota</taxon>
        <taxon>Metazoa</taxon>
        <taxon>Ecdysozoa</taxon>
        <taxon>Arthropoda</taxon>
        <taxon>Crustacea</taxon>
        <taxon>Multicrustacea</taxon>
        <taxon>Hexanauplia</taxon>
        <taxon>Copepoda</taxon>
        <taxon>Harpacticoida</taxon>
        <taxon>Harpacticidae</taxon>
        <taxon>Tigriopus</taxon>
    </lineage>
</organism>
<dbReference type="Proteomes" id="UP000318571">
    <property type="component" value="Chromosome 4"/>
</dbReference>
<comment type="caution">
    <text evidence="2">The sequence shown here is derived from an EMBL/GenBank/DDBJ whole genome shotgun (WGS) entry which is preliminary data.</text>
</comment>
<proteinExistence type="predicted"/>
<gene>
    <name evidence="2" type="ORF">TCAL_17374</name>
</gene>
<name>A0A553NP41_TIGCA</name>
<keyword evidence="3" id="KW-1185">Reference proteome</keyword>
<sequence>MLASLAGQDGEDEALRLIDSSCMAKLVRYSGQFIGYVIRIRNQTESEIEEKVRVQASDRRGSDESGDWSSATAGASINPPVKAKKVKRSNVSLLGPVINLEFYEAVEVSGTRVQVGGLSASRLNFHDTPDFIGRIVYLSRKCGTNSSCPAFLPRSRHSAGHDLRPRKNSFSPTNARMILDRFKYQANFARFESIVEIEEKMHMTNLDLSHVPCLRRKLVEENASCVNGLYQSTVIIMKLEMLKSQEDPYTSKEQQYKDPEKISRIFRFQFSTAGVRQSNDDNPDPFRIGIIAHINSNLPRKILRPDTTFQDPEEANHQDLHYVIYSNDIQLIEAKSIRGSAFCVRKKLL</sequence>
<dbReference type="EMBL" id="VCGU01000011">
    <property type="protein sequence ID" value="TRY67205.1"/>
    <property type="molecule type" value="Genomic_DNA"/>
</dbReference>